<feature type="region of interest" description="Disordered" evidence="1">
    <location>
        <begin position="1"/>
        <end position="21"/>
    </location>
</feature>
<dbReference type="Proteomes" id="UP001159042">
    <property type="component" value="Unassembled WGS sequence"/>
</dbReference>
<gene>
    <name evidence="2" type="ORF">NQ315_010798</name>
</gene>
<evidence type="ECO:0000256" key="1">
    <source>
        <dbReference type="SAM" id="MobiDB-lite"/>
    </source>
</evidence>
<evidence type="ECO:0000313" key="3">
    <source>
        <dbReference type="Proteomes" id="UP001159042"/>
    </source>
</evidence>
<comment type="caution">
    <text evidence="2">The sequence shown here is derived from an EMBL/GenBank/DDBJ whole genome shotgun (WGS) entry which is preliminary data.</text>
</comment>
<accession>A0AAV8VUP0</accession>
<dbReference type="EMBL" id="JANEYG010000030">
    <property type="protein sequence ID" value="KAJ8917884.1"/>
    <property type="molecule type" value="Genomic_DNA"/>
</dbReference>
<keyword evidence="3" id="KW-1185">Reference proteome</keyword>
<name>A0AAV8VUP0_9CUCU</name>
<organism evidence="2 3">
    <name type="scientific">Exocentrus adspersus</name>
    <dbReference type="NCBI Taxonomy" id="1586481"/>
    <lineage>
        <taxon>Eukaryota</taxon>
        <taxon>Metazoa</taxon>
        <taxon>Ecdysozoa</taxon>
        <taxon>Arthropoda</taxon>
        <taxon>Hexapoda</taxon>
        <taxon>Insecta</taxon>
        <taxon>Pterygota</taxon>
        <taxon>Neoptera</taxon>
        <taxon>Endopterygota</taxon>
        <taxon>Coleoptera</taxon>
        <taxon>Polyphaga</taxon>
        <taxon>Cucujiformia</taxon>
        <taxon>Chrysomeloidea</taxon>
        <taxon>Cerambycidae</taxon>
        <taxon>Lamiinae</taxon>
        <taxon>Acanthocinini</taxon>
        <taxon>Exocentrus</taxon>
    </lineage>
</organism>
<feature type="compositionally biased region" description="Basic and acidic residues" evidence="1">
    <location>
        <begin position="10"/>
        <end position="21"/>
    </location>
</feature>
<reference evidence="2 3" key="1">
    <citation type="journal article" date="2023" name="Insect Mol. Biol.">
        <title>Genome sequencing provides insights into the evolution of gene families encoding plant cell wall-degrading enzymes in longhorned beetles.</title>
        <authorList>
            <person name="Shin N.R."/>
            <person name="Okamura Y."/>
            <person name="Kirsch R."/>
            <person name="Pauchet Y."/>
        </authorList>
    </citation>
    <scope>NUCLEOTIDE SEQUENCE [LARGE SCALE GENOMIC DNA]</scope>
    <source>
        <strain evidence="2">EAD_L_NR</strain>
    </source>
</reference>
<protein>
    <submittedName>
        <fullName evidence="2">Uncharacterized protein</fullName>
    </submittedName>
</protein>
<sequence>MENDANGINGKHDRTGRDGREPAATIGLVGCDRCPAYKTLLMTLSQPNFNIFNTTIEHLIRVLLDHGAHIDQPNAAGKTPREAIVEISKHSSSEIHILNYMSLKCFCAAIISKYKIPYRNQIPKTLENFVKLHEP</sequence>
<proteinExistence type="predicted"/>
<evidence type="ECO:0000313" key="2">
    <source>
        <dbReference type="EMBL" id="KAJ8917884.1"/>
    </source>
</evidence>
<dbReference type="AlphaFoldDB" id="A0AAV8VUP0"/>